<dbReference type="Gene3D" id="2.30.30.60">
    <property type="match status" value="1"/>
</dbReference>
<dbReference type="InterPro" id="IPR045042">
    <property type="entry name" value="YnaI-like"/>
</dbReference>
<feature type="transmembrane region" description="Helical" evidence="7">
    <location>
        <begin position="98"/>
        <end position="120"/>
    </location>
</feature>
<evidence type="ECO:0000256" key="4">
    <source>
        <dbReference type="ARBA" id="ARBA00022692"/>
    </source>
</evidence>
<dbReference type="Pfam" id="PF21082">
    <property type="entry name" value="MS_channel_3rd"/>
    <property type="match status" value="1"/>
</dbReference>
<dbReference type="InterPro" id="IPR011066">
    <property type="entry name" value="MscS_channel_C_sf"/>
</dbReference>
<feature type="domain" description="Mechanosensitive ion channel MscS C-terminal" evidence="9">
    <location>
        <begin position="255"/>
        <end position="341"/>
    </location>
</feature>
<dbReference type="InterPro" id="IPR011014">
    <property type="entry name" value="MscS_channel_TM-2"/>
</dbReference>
<dbReference type="Gene3D" id="1.10.287.1260">
    <property type="match status" value="1"/>
</dbReference>
<dbReference type="GO" id="GO:0008381">
    <property type="term" value="F:mechanosensitive monoatomic ion channel activity"/>
    <property type="evidence" value="ECO:0007669"/>
    <property type="project" value="UniProtKB-ARBA"/>
</dbReference>
<keyword evidence="6 7" id="KW-0472">Membrane</keyword>
<evidence type="ECO:0000259" key="10">
    <source>
        <dbReference type="Pfam" id="PF21088"/>
    </source>
</evidence>
<dbReference type="STRING" id="454.Lisr_1223"/>
<dbReference type="AlphaFoldDB" id="A0A0W0W1J1"/>
<feature type="domain" description="Mechanosensitive ion channel MscS" evidence="8">
    <location>
        <begin position="180"/>
        <end position="249"/>
    </location>
</feature>
<comment type="subcellular location">
    <subcellularLocation>
        <location evidence="1">Cell membrane</location>
        <topology evidence="1">Multi-pass membrane protein</topology>
    </subcellularLocation>
</comment>
<evidence type="ECO:0000256" key="6">
    <source>
        <dbReference type="ARBA" id="ARBA00023136"/>
    </source>
</evidence>
<evidence type="ECO:0000256" key="2">
    <source>
        <dbReference type="ARBA" id="ARBA00008017"/>
    </source>
</evidence>
<dbReference type="InterPro" id="IPR049278">
    <property type="entry name" value="MS_channel_C"/>
</dbReference>
<dbReference type="InterPro" id="IPR006686">
    <property type="entry name" value="MscS_channel_CS"/>
</dbReference>
<dbReference type="InterPro" id="IPR049142">
    <property type="entry name" value="MS_channel_1st"/>
</dbReference>
<feature type="transmembrane region" description="Helical" evidence="7">
    <location>
        <begin position="132"/>
        <end position="152"/>
    </location>
</feature>
<proteinExistence type="inferred from homology"/>
<dbReference type="InterPro" id="IPR023408">
    <property type="entry name" value="MscS_beta-dom_sf"/>
</dbReference>
<dbReference type="Pfam" id="PF00924">
    <property type="entry name" value="MS_channel_2nd"/>
    <property type="match status" value="1"/>
</dbReference>
<reference evidence="11 12" key="1">
    <citation type="submission" date="2015-11" db="EMBL/GenBank/DDBJ databases">
        <title>Genomic analysis of 38 Legionella species identifies large and diverse effector repertoires.</title>
        <authorList>
            <person name="Burstein D."/>
            <person name="Amaro F."/>
            <person name="Zusman T."/>
            <person name="Lifshitz Z."/>
            <person name="Cohen O."/>
            <person name="Gilbert J.A."/>
            <person name="Pupko T."/>
            <person name="Shuman H.A."/>
            <person name="Segal G."/>
        </authorList>
    </citation>
    <scope>NUCLEOTIDE SEQUENCE [LARGE SCALE GENOMIC DNA]</scope>
    <source>
        <strain evidence="11 12">Bercovier 4</strain>
    </source>
</reference>
<sequence>MFNLNFLLGENFWLLHCFVLLFLTAGLHFLSRYILKHLLRKAEQTRIIYDEALLRAIKAPLILMIWFTGLSATSLLVLSHNSPWSISEYLSPIKKLAIIFSASWFIVRFIHQIEALYIRFCAENCKEVDKTLIRALTQLITIITIILGVLAVMQLFGLPISGLLAFGGIGGAAVAFASRDLLANLFGGLVVYLDRPFKIGDWIRSPDKQIEGTVECIGWRVTCIRTFDKRPLYVPNGVFLNISVENASRMLNRRIKTTIGIRYQDAGKIDKITQKIRQMLLEHPEIDTQQTIIVNFIEFGHSSLNFMVYAFTKTTQWVKFQAVQHDVFIKIIRIISANNAECAFPTQTLFLQNESAINPLAQEIEKNSVFDTNG</sequence>
<evidence type="ECO:0000256" key="3">
    <source>
        <dbReference type="ARBA" id="ARBA00022475"/>
    </source>
</evidence>
<feature type="domain" description="Mechanosensitive ion channel transmembrane helices 2/3" evidence="10">
    <location>
        <begin position="139"/>
        <end position="178"/>
    </location>
</feature>
<dbReference type="PATRIC" id="fig|454.4.peg.1320"/>
<evidence type="ECO:0000256" key="1">
    <source>
        <dbReference type="ARBA" id="ARBA00004651"/>
    </source>
</evidence>
<feature type="transmembrane region" description="Helical" evidence="7">
    <location>
        <begin position="12"/>
        <end position="35"/>
    </location>
</feature>
<keyword evidence="3" id="KW-1003">Cell membrane</keyword>
<organism evidence="11 12">
    <name type="scientific">Legionella israelensis</name>
    <dbReference type="NCBI Taxonomy" id="454"/>
    <lineage>
        <taxon>Bacteria</taxon>
        <taxon>Pseudomonadati</taxon>
        <taxon>Pseudomonadota</taxon>
        <taxon>Gammaproteobacteria</taxon>
        <taxon>Legionellales</taxon>
        <taxon>Legionellaceae</taxon>
        <taxon>Legionella</taxon>
    </lineage>
</organism>
<dbReference type="Proteomes" id="UP000054761">
    <property type="component" value="Unassembled WGS sequence"/>
</dbReference>
<dbReference type="Gene3D" id="3.30.70.100">
    <property type="match status" value="1"/>
</dbReference>
<dbReference type="OrthoDB" id="9775207at2"/>
<dbReference type="PANTHER" id="PTHR43634:SF2">
    <property type="entry name" value="LOW CONDUCTANCE MECHANOSENSITIVE CHANNEL YNAI"/>
    <property type="match status" value="1"/>
</dbReference>
<dbReference type="InterPro" id="IPR010920">
    <property type="entry name" value="LSM_dom_sf"/>
</dbReference>
<keyword evidence="4 7" id="KW-0812">Transmembrane</keyword>
<protein>
    <submittedName>
        <fullName evidence="11">Small-conductance mechanosensitive channel</fullName>
    </submittedName>
</protein>
<dbReference type="EMBL" id="LNYH01000058">
    <property type="protein sequence ID" value="KTD26082.1"/>
    <property type="molecule type" value="Genomic_DNA"/>
</dbReference>
<keyword evidence="12" id="KW-1185">Reference proteome</keyword>
<name>A0A0W0W1J1_9GAMM</name>
<dbReference type="Pfam" id="PF21088">
    <property type="entry name" value="MS_channel_1st"/>
    <property type="match status" value="1"/>
</dbReference>
<evidence type="ECO:0000259" key="8">
    <source>
        <dbReference type="Pfam" id="PF00924"/>
    </source>
</evidence>
<feature type="transmembrane region" description="Helical" evidence="7">
    <location>
        <begin position="158"/>
        <end position="177"/>
    </location>
</feature>
<dbReference type="RefSeq" id="WP_065235982.1">
    <property type="nucleotide sequence ID" value="NZ_CAAAJA010000020.1"/>
</dbReference>
<dbReference type="PROSITE" id="PS01246">
    <property type="entry name" value="UPF0003"/>
    <property type="match status" value="1"/>
</dbReference>
<dbReference type="SUPFAM" id="SSF82689">
    <property type="entry name" value="Mechanosensitive channel protein MscS (YggB), C-terminal domain"/>
    <property type="match status" value="1"/>
</dbReference>
<gene>
    <name evidence="11" type="ORF">Lisr_1223</name>
</gene>
<evidence type="ECO:0000256" key="7">
    <source>
        <dbReference type="SAM" id="Phobius"/>
    </source>
</evidence>
<dbReference type="PANTHER" id="PTHR43634">
    <property type="entry name" value="OW CONDUCTANCE MECHANOSENSITIVE CHANNEL"/>
    <property type="match status" value="1"/>
</dbReference>
<comment type="caution">
    <text evidence="11">The sequence shown here is derived from an EMBL/GenBank/DDBJ whole genome shotgun (WGS) entry which is preliminary data.</text>
</comment>
<evidence type="ECO:0000313" key="11">
    <source>
        <dbReference type="EMBL" id="KTD26082.1"/>
    </source>
</evidence>
<evidence type="ECO:0000313" key="12">
    <source>
        <dbReference type="Proteomes" id="UP000054761"/>
    </source>
</evidence>
<feature type="transmembrane region" description="Helical" evidence="7">
    <location>
        <begin position="56"/>
        <end position="78"/>
    </location>
</feature>
<dbReference type="SUPFAM" id="SSF82861">
    <property type="entry name" value="Mechanosensitive channel protein MscS (YggB), transmembrane region"/>
    <property type="match status" value="1"/>
</dbReference>
<dbReference type="SUPFAM" id="SSF50182">
    <property type="entry name" value="Sm-like ribonucleoproteins"/>
    <property type="match status" value="1"/>
</dbReference>
<comment type="similarity">
    <text evidence="2">Belongs to the MscS (TC 1.A.23) family.</text>
</comment>
<keyword evidence="5 7" id="KW-1133">Transmembrane helix</keyword>
<evidence type="ECO:0000259" key="9">
    <source>
        <dbReference type="Pfam" id="PF21082"/>
    </source>
</evidence>
<accession>A0A0W0W1J1</accession>
<dbReference type="InterPro" id="IPR006685">
    <property type="entry name" value="MscS_channel_2nd"/>
</dbReference>
<evidence type="ECO:0000256" key="5">
    <source>
        <dbReference type="ARBA" id="ARBA00022989"/>
    </source>
</evidence>
<dbReference type="GO" id="GO:0005886">
    <property type="term" value="C:plasma membrane"/>
    <property type="evidence" value="ECO:0007669"/>
    <property type="project" value="UniProtKB-SubCell"/>
</dbReference>